<gene>
    <name evidence="2" type="ORF">mRhiFer1_009902</name>
</gene>
<feature type="region of interest" description="Disordered" evidence="1">
    <location>
        <begin position="16"/>
        <end position="94"/>
    </location>
</feature>
<evidence type="ECO:0000313" key="3">
    <source>
        <dbReference type="Proteomes" id="UP000585614"/>
    </source>
</evidence>
<name>A0A7J7YIM3_RHIFE</name>
<dbReference type="Proteomes" id="UP000585614">
    <property type="component" value="Unassembled WGS sequence"/>
</dbReference>
<organism evidence="2 3">
    <name type="scientific">Rhinolophus ferrumequinum</name>
    <name type="common">Greater horseshoe bat</name>
    <dbReference type="NCBI Taxonomy" id="59479"/>
    <lineage>
        <taxon>Eukaryota</taxon>
        <taxon>Metazoa</taxon>
        <taxon>Chordata</taxon>
        <taxon>Craniata</taxon>
        <taxon>Vertebrata</taxon>
        <taxon>Euteleostomi</taxon>
        <taxon>Mammalia</taxon>
        <taxon>Eutheria</taxon>
        <taxon>Laurasiatheria</taxon>
        <taxon>Chiroptera</taxon>
        <taxon>Yinpterochiroptera</taxon>
        <taxon>Rhinolophoidea</taxon>
        <taxon>Rhinolophidae</taxon>
        <taxon>Rhinolophinae</taxon>
        <taxon>Rhinolophus</taxon>
    </lineage>
</organism>
<feature type="compositionally biased region" description="Polar residues" evidence="1">
    <location>
        <begin position="167"/>
        <end position="178"/>
    </location>
</feature>
<evidence type="ECO:0000313" key="2">
    <source>
        <dbReference type="EMBL" id="KAF6361668.1"/>
    </source>
</evidence>
<sequence>MGGSSYGGPELLGADAYVASWPDPGDAGETAGQPGRGAEPPLNFTVAPGKGKSKDGNYISQEAQWLASGGVETERGRGPAPPSLGTIRKPPSLSERLQRLQRLRALRAARTQPTGACSSVPSFPSPSHSRNASGGPGTAHRPALGAERDWPDTRCQVSDLLGPFDLQSKQPAATGTFTSRHEMGGSP</sequence>
<feature type="region of interest" description="Disordered" evidence="1">
    <location>
        <begin position="109"/>
        <end position="187"/>
    </location>
</feature>
<accession>A0A7J7YIM3</accession>
<evidence type="ECO:0000256" key="1">
    <source>
        <dbReference type="SAM" id="MobiDB-lite"/>
    </source>
</evidence>
<protein>
    <submittedName>
        <fullName evidence="2">Uncharacterized protein</fullName>
    </submittedName>
</protein>
<dbReference type="AlphaFoldDB" id="A0A7J7YIM3"/>
<feature type="compositionally biased region" description="Low complexity" evidence="1">
    <location>
        <begin position="118"/>
        <end position="129"/>
    </location>
</feature>
<reference evidence="2 3" key="1">
    <citation type="journal article" date="2020" name="Nature">
        <title>Six reference-quality genomes reveal evolution of bat adaptations.</title>
        <authorList>
            <person name="Jebb D."/>
            <person name="Huang Z."/>
            <person name="Pippel M."/>
            <person name="Hughes G.M."/>
            <person name="Lavrichenko K."/>
            <person name="Devanna P."/>
            <person name="Winkler S."/>
            <person name="Jermiin L.S."/>
            <person name="Skirmuntt E.C."/>
            <person name="Katzourakis A."/>
            <person name="Burkitt-Gray L."/>
            <person name="Ray D.A."/>
            <person name="Sullivan K.A.M."/>
            <person name="Roscito J.G."/>
            <person name="Kirilenko B.M."/>
            <person name="Davalos L.M."/>
            <person name="Corthals A.P."/>
            <person name="Power M.L."/>
            <person name="Jones G."/>
            <person name="Ransome R.D."/>
            <person name="Dechmann D.K.N."/>
            <person name="Locatelli A.G."/>
            <person name="Puechmaille S.J."/>
            <person name="Fedrigo O."/>
            <person name="Jarvis E.D."/>
            <person name="Hiller M."/>
            <person name="Vernes S.C."/>
            <person name="Myers E.W."/>
            <person name="Teeling E.C."/>
        </authorList>
    </citation>
    <scope>NUCLEOTIDE SEQUENCE [LARGE SCALE GENOMIC DNA]</scope>
    <source>
        <strain evidence="2">MRhiFer1</strain>
        <tissue evidence="2">Lung</tissue>
    </source>
</reference>
<proteinExistence type="predicted"/>
<comment type="caution">
    <text evidence="2">The sequence shown here is derived from an EMBL/GenBank/DDBJ whole genome shotgun (WGS) entry which is preliminary data.</text>
</comment>
<dbReference type="EMBL" id="JACAGC010000006">
    <property type="protein sequence ID" value="KAF6361668.1"/>
    <property type="molecule type" value="Genomic_DNA"/>
</dbReference>